<dbReference type="CDD" id="cd04905">
    <property type="entry name" value="ACT_CM-PDT"/>
    <property type="match status" value="1"/>
</dbReference>
<dbReference type="EMBL" id="JAHBCL010000032">
    <property type="protein sequence ID" value="MBS7528140.1"/>
    <property type="molecule type" value="Genomic_DNA"/>
</dbReference>
<accession>A0ABS5PSJ8</accession>
<keyword evidence="4" id="KW-0028">Amino-acid biosynthesis</keyword>
<keyword evidence="12" id="KW-1185">Reference proteome</keyword>
<comment type="caution">
    <text evidence="11">The sequence shown here is derived from an EMBL/GenBank/DDBJ whole genome shotgun (WGS) entry which is preliminary data.</text>
</comment>
<feature type="domain" description="Prephenate dehydratase" evidence="9">
    <location>
        <begin position="7"/>
        <end position="186"/>
    </location>
</feature>
<evidence type="ECO:0000259" key="10">
    <source>
        <dbReference type="PROSITE" id="PS51671"/>
    </source>
</evidence>
<evidence type="ECO:0000256" key="6">
    <source>
        <dbReference type="ARBA" id="ARBA00023222"/>
    </source>
</evidence>
<comment type="pathway">
    <text evidence="1">Amino-acid biosynthesis; L-phenylalanine biosynthesis; phenylpyruvate from prephenate: step 1/1.</text>
</comment>
<name>A0ABS5PSJ8_9FIRM</name>
<dbReference type="Gene3D" id="3.40.190.10">
    <property type="entry name" value="Periplasmic binding protein-like II"/>
    <property type="match status" value="2"/>
</dbReference>
<dbReference type="Pfam" id="PF00800">
    <property type="entry name" value="PDT"/>
    <property type="match status" value="1"/>
</dbReference>
<keyword evidence="5" id="KW-0057">Aromatic amino acid biosynthesis</keyword>
<dbReference type="PROSITE" id="PS51171">
    <property type="entry name" value="PREPHENATE_DEHYDR_3"/>
    <property type="match status" value="1"/>
</dbReference>
<protein>
    <recommendedName>
        <fullName evidence="3">Prephenate dehydratase</fullName>
        <ecNumber evidence="2">4.2.1.51</ecNumber>
    </recommendedName>
</protein>
<dbReference type="PIRSF" id="PIRSF001500">
    <property type="entry name" value="Chor_mut_pdt_Ppr"/>
    <property type="match status" value="1"/>
</dbReference>
<dbReference type="PANTHER" id="PTHR21022:SF19">
    <property type="entry name" value="PREPHENATE DEHYDRATASE-RELATED"/>
    <property type="match status" value="1"/>
</dbReference>
<dbReference type="RefSeq" id="WP_213237997.1">
    <property type="nucleotide sequence ID" value="NZ_JAHBCL010000032.1"/>
</dbReference>
<sequence length="280" mass="31644">MQIYDKTYALQGTEGSYSYEALIKYHGGSIEADYNCFDTFEEVFETVISGKARYGILPIENSSTGSITTVFDLLNQHTVNIVGEVTLRITHHLVAPVMTDVANIQTVYSHIQGFEQSKNFFKAHPHLNFIPYKNTALSAKRVSESGREDEAAVASRLAAEIHKLHIIEENINDQNNNFTRFIIISLEDGQTEASDKISIVSVVDHTPGSLYKMLSCFENAHLNLLKIESRPLRGRPWEYSFYIDFEGNLNDENVKRAVDELKYNARTFKILGNYCSGEGK</sequence>
<keyword evidence="7 11" id="KW-0456">Lyase</keyword>
<dbReference type="Gene3D" id="3.30.70.260">
    <property type="match status" value="1"/>
</dbReference>
<dbReference type="InterPro" id="IPR008242">
    <property type="entry name" value="Chor_mutase/pphenate_deHydtase"/>
</dbReference>
<proteinExistence type="predicted"/>
<keyword evidence="6" id="KW-0584">Phenylalanine biosynthesis</keyword>
<evidence type="ECO:0000313" key="12">
    <source>
        <dbReference type="Proteomes" id="UP000746471"/>
    </source>
</evidence>
<dbReference type="Proteomes" id="UP000746471">
    <property type="component" value="Unassembled WGS sequence"/>
</dbReference>
<dbReference type="GO" id="GO:0004664">
    <property type="term" value="F:prephenate dehydratase activity"/>
    <property type="evidence" value="ECO:0007669"/>
    <property type="project" value="UniProtKB-EC"/>
</dbReference>
<dbReference type="NCBIfam" id="NF008865">
    <property type="entry name" value="PRK11898.1"/>
    <property type="match status" value="1"/>
</dbReference>
<dbReference type="SUPFAM" id="SSF55021">
    <property type="entry name" value="ACT-like"/>
    <property type="match status" value="1"/>
</dbReference>
<evidence type="ECO:0000256" key="7">
    <source>
        <dbReference type="ARBA" id="ARBA00023239"/>
    </source>
</evidence>
<evidence type="ECO:0000256" key="3">
    <source>
        <dbReference type="ARBA" id="ARBA00021872"/>
    </source>
</evidence>
<gene>
    <name evidence="11" type="primary">pheA</name>
    <name evidence="11" type="ORF">KHM83_15745</name>
</gene>
<dbReference type="PROSITE" id="PS51671">
    <property type="entry name" value="ACT"/>
    <property type="match status" value="1"/>
</dbReference>
<evidence type="ECO:0000259" key="9">
    <source>
        <dbReference type="PROSITE" id="PS51171"/>
    </source>
</evidence>
<evidence type="ECO:0000256" key="2">
    <source>
        <dbReference type="ARBA" id="ARBA00013147"/>
    </source>
</evidence>
<comment type="catalytic activity">
    <reaction evidence="8">
        <text>prephenate + H(+) = 3-phenylpyruvate + CO2 + H2O</text>
        <dbReference type="Rhea" id="RHEA:21648"/>
        <dbReference type="ChEBI" id="CHEBI:15377"/>
        <dbReference type="ChEBI" id="CHEBI:15378"/>
        <dbReference type="ChEBI" id="CHEBI:16526"/>
        <dbReference type="ChEBI" id="CHEBI:18005"/>
        <dbReference type="ChEBI" id="CHEBI:29934"/>
        <dbReference type="EC" id="4.2.1.51"/>
    </reaction>
</comment>
<dbReference type="PANTHER" id="PTHR21022">
    <property type="entry name" value="PREPHENATE DEHYDRATASE P PROTEIN"/>
    <property type="match status" value="1"/>
</dbReference>
<evidence type="ECO:0000256" key="4">
    <source>
        <dbReference type="ARBA" id="ARBA00022605"/>
    </source>
</evidence>
<dbReference type="InterPro" id="IPR001086">
    <property type="entry name" value="Preph_deHydtase"/>
</dbReference>
<reference evidence="11 12" key="1">
    <citation type="submission" date="2021-05" db="EMBL/GenBank/DDBJ databases">
        <title>Fusibacter ferrireducens sp. nov., an anaerobic, sulfur- and Fe-reducing bacterium isolated from the mangrove sediment.</title>
        <authorList>
            <person name="Qiu D."/>
        </authorList>
    </citation>
    <scope>NUCLEOTIDE SEQUENCE [LARGE SCALE GENOMIC DNA]</scope>
    <source>
        <strain evidence="11 12">DSM 12116</strain>
    </source>
</reference>
<dbReference type="InterPro" id="IPR045865">
    <property type="entry name" value="ACT-like_dom_sf"/>
</dbReference>
<dbReference type="InterPro" id="IPR002912">
    <property type="entry name" value="ACT_dom"/>
</dbReference>
<feature type="domain" description="ACT" evidence="10">
    <location>
        <begin position="198"/>
        <end position="273"/>
    </location>
</feature>
<dbReference type="CDD" id="cd13631">
    <property type="entry name" value="PBP2_Ct-PDT_like"/>
    <property type="match status" value="1"/>
</dbReference>
<dbReference type="EC" id="4.2.1.51" evidence="2"/>
<dbReference type="SUPFAM" id="SSF53850">
    <property type="entry name" value="Periplasmic binding protein-like II"/>
    <property type="match status" value="1"/>
</dbReference>
<evidence type="ECO:0000256" key="8">
    <source>
        <dbReference type="ARBA" id="ARBA00047848"/>
    </source>
</evidence>
<evidence type="ECO:0000256" key="5">
    <source>
        <dbReference type="ARBA" id="ARBA00023141"/>
    </source>
</evidence>
<evidence type="ECO:0000313" key="11">
    <source>
        <dbReference type="EMBL" id="MBS7528140.1"/>
    </source>
</evidence>
<evidence type="ECO:0000256" key="1">
    <source>
        <dbReference type="ARBA" id="ARBA00004741"/>
    </source>
</evidence>
<organism evidence="11 12">
    <name type="scientific">Fusibacter paucivorans</name>
    <dbReference type="NCBI Taxonomy" id="76009"/>
    <lineage>
        <taxon>Bacteria</taxon>
        <taxon>Bacillati</taxon>
        <taxon>Bacillota</taxon>
        <taxon>Clostridia</taxon>
        <taxon>Eubacteriales</taxon>
        <taxon>Eubacteriales Family XII. Incertae Sedis</taxon>
        <taxon>Fusibacter</taxon>
    </lineage>
</organism>